<protein>
    <recommendedName>
        <fullName evidence="1">C2H2-type domain-containing protein</fullName>
    </recommendedName>
</protein>
<feature type="domain" description="C2H2-type" evidence="1">
    <location>
        <begin position="85"/>
        <end position="105"/>
    </location>
</feature>
<dbReference type="Pfam" id="PF00096">
    <property type="entry name" value="zf-C2H2"/>
    <property type="match status" value="1"/>
</dbReference>
<dbReference type="Proteomes" id="UP000504636">
    <property type="component" value="Unplaced"/>
</dbReference>
<reference evidence="2 4" key="1">
    <citation type="journal article" date="2020" name="Stud. Mycol.">
        <title>101 Dothideomycetes genomes: a test case for predicting lifestyles and emergence of pathogens.</title>
        <authorList>
            <person name="Haridas S."/>
            <person name="Albert R."/>
            <person name="Binder M."/>
            <person name="Bloem J."/>
            <person name="Labutti K."/>
            <person name="Salamov A."/>
            <person name="Andreopoulos B."/>
            <person name="Baker S."/>
            <person name="Barry K."/>
            <person name="Bills G."/>
            <person name="Bluhm B."/>
            <person name="Cannon C."/>
            <person name="Castanera R."/>
            <person name="Culley D."/>
            <person name="Daum C."/>
            <person name="Ezra D."/>
            <person name="Gonzalez J."/>
            <person name="Henrissat B."/>
            <person name="Kuo A."/>
            <person name="Liang C."/>
            <person name="Lipzen A."/>
            <person name="Lutzoni F."/>
            <person name="Magnuson J."/>
            <person name="Mondo S."/>
            <person name="Nolan M."/>
            <person name="Ohm R."/>
            <person name="Pangilinan J."/>
            <person name="Park H.-J."/>
            <person name="Ramirez L."/>
            <person name="Alfaro M."/>
            <person name="Sun H."/>
            <person name="Tritt A."/>
            <person name="Yoshinaga Y."/>
            <person name="Zwiers L.-H."/>
            <person name="Turgeon B."/>
            <person name="Goodwin S."/>
            <person name="Spatafora J."/>
            <person name="Crous P."/>
            <person name="Grigoriev I."/>
        </authorList>
    </citation>
    <scope>NUCLEOTIDE SEQUENCE</scope>
    <source>
        <strain evidence="2 4">CBS 304.34</strain>
    </source>
</reference>
<proteinExistence type="predicted"/>
<dbReference type="RefSeq" id="XP_033579942.1">
    <property type="nucleotide sequence ID" value="XM_033713643.1"/>
</dbReference>
<organism evidence="2">
    <name type="scientific">Mytilinidion resinicola</name>
    <dbReference type="NCBI Taxonomy" id="574789"/>
    <lineage>
        <taxon>Eukaryota</taxon>
        <taxon>Fungi</taxon>
        <taxon>Dikarya</taxon>
        <taxon>Ascomycota</taxon>
        <taxon>Pezizomycotina</taxon>
        <taxon>Dothideomycetes</taxon>
        <taxon>Pleosporomycetidae</taxon>
        <taxon>Mytilinidiales</taxon>
        <taxon>Mytilinidiaceae</taxon>
        <taxon>Mytilinidion</taxon>
    </lineage>
</organism>
<name>A0A6A6YWN9_9PEZI</name>
<sequence length="153" mass="17863">MANSLYCDRCRKHSQRASSIQQHYNDSISHNRCPVCPFDSKTWDKLLKHHQSTLHRTVCMGCDKGNGIIWDPESKEYQDHLKEENVCEQCGQHFESPSNLKNHKFVYMPRSLECYGCYKTYKTFPYIILHLESGYCSLGIDTLDLNKTAVKCY</sequence>
<evidence type="ECO:0000313" key="3">
    <source>
        <dbReference type="Proteomes" id="UP000504636"/>
    </source>
</evidence>
<reference evidence="4" key="2">
    <citation type="submission" date="2020-04" db="EMBL/GenBank/DDBJ databases">
        <authorList>
            <consortium name="NCBI Genome Project"/>
        </authorList>
    </citation>
    <scope>NUCLEOTIDE SEQUENCE</scope>
    <source>
        <strain evidence="4">CBS 304.34</strain>
    </source>
</reference>
<feature type="domain" description="C2H2-type" evidence="1">
    <location>
        <begin position="5"/>
        <end position="30"/>
    </location>
</feature>
<dbReference type="EMBL" id="MU003696">
    <property type="protein sequence ID" value="KAF2812978.1"/>
    <property type="molecule type" value="Genomic_DNA"/>
</dbReference>
<feature type="domain" description="C2H2-type" evidence="1">
    <location>
        <begin position="31"/>
        <end position="55"/>
    </location>
</feature>
<accession>A0A6A6YWN9</accession>
<dbReference type="SMART" id="SM00355">
    <property type="entry name" value="ZnF_C2H2"/>
    <property type="match status" value="3"/>
</dbReference>
<dbReference type="InterPro" id="IPR013087">
    <property type="entry name" value="Znf_C2H2_type"/>
</dbReference>
<keyword evidence="3" id="KW-1185">Reference proteome</keyword>
<dbReference type="OrthoDB" id="6105938at2759"/>
<dbReference type="SUPFAM" id="SSF57667">
    <property type="entry name" value="beta-beta-alpha zinc fingers"/>
    <property type="match status" value="1"/>
</dbReference>
<gene>
    <name evidence="2 4" type="ORF">BDZ99DRAFT_247045</name>
</gene>
<evidence type="ECO:0000313" key="2">
    <source>
        <dbReference type="EMBL" id="KAF2812978.1"/>
    </source>
</evidence>
<evidence type="ECO:0000259" key="1">
    <source>
        <dbReference type="SMART" id="SM00355"/>
    </source>
</evidence>
<dbReference type="InterPro" id="IPR036236">
    <property type="entry name" value="Znf_C2H2_sf"/>
</dbReference>
<dbReference type="GeneID" id="54454536"/>
<dbReference type="Gene3D" id="3.30.160.60">
    <property type="entry name" value="Classic Zinc Finger"/>
    <property type="match status" value="1"/>
</dbReference>
<reference evidence="4" key="3">
    <citation type="submission" date="2025-04" db="UniProtKB">
        <authorList>
            <consortium name="RefSeq"/>
        </authorList>
    </citation>
    <scope>IDENTIFICATION</scope>
    <source>
        <strain evidence="4">CBS 304.34</strain>
    </source>
</reference>
<evidence type="ECO:0000313" key="4">
    <source>
        <dbReference type="RefSeq" id="XP_033579942.1"/>
    </source>
</evidence>
<dbReference type="AlphaFoldDB" id="A0A6A6YWN9"/>